<dbReference type="Pfam" id="PF12796">
    <property type="entry name" value="Ank_2"/>
    <property type="match status" value="2"/>
</dbReference>
<dbReference type="InterPro" id="IPR018272">
    <property type="entry name" value="PRANC_domain"/>
</dbReference>
<dbReference type="Pfam" id="PF09372">
    <property type="entry name" value="PRANC"/>
    <property type="match status" value="1"/>
</dbReference>
<dbReference type="InterPro" id="IPR002110">
    <property type="entry name" value="Ankyrin_rpt"/>
</dbReference>
<dbReference type="PROSITE" id="PS50088">
    <property type="entry name" value="ANK_REPEAT"/>
    <property type="match status" value="2"/>
</dbReference>
<keyword evidence="1" id="KW-0677">Repeat</keyword>
<name>A0A1V0S8A2_CNPV</name>
<dbReference type="Gene3D" id="1.25.40.20">
    <property type="entry name" value="Ankyrin repeat-containing domain"/>
    <property type="match status" value="1"/>
</dbReference>
<dbReference type="PANTHER" id="PTHR24198">
    <property type="entry name" value="ANKYRIN REPEAT AND PROTEIN KINASE DOMAIN-CONTAINING PROTEIN"/>
    <property type="match status" value="1"/>
</dbReference>
<evidence type="ECO:0000256" key="1">
    <source>
        <dbReference type="ARBA" id="ARBA00022737"/>
    </source>
</evidence>
<protein>
    <submittedName>
        <fullName evidence="5">SWPV1-294</fullName>
    </submittedName>
</protein>
<evidence type="ECO:0000259" key="4">
    <source>
        <dbReference type="Pfam" id="PF09372"/>
    </source>
</evidence>
<organism evidence="5 6">
    <name type="scientific">Shearwaterpox virus</name>
    <dbReference type="NCBI Taxonomy" id="1974596"/>
    <lineage>
        <taxon>Viruses</taxon>
        <taxon>Varidnaviria</taxon>
        <taxon>Bamfordvirae</taxon>
        <taxon>Nucleocytoviricota</taxon>
        <taxon>Pokkesviricetes</taxon>
        <taxon>Chitovirales</taxon>
        <taxon>Poxviridae</taxon>
        <taxon>Chordopoxvirinae</taxon>
        <taxon>Avipoxvirus</taxon>
        <taxon>Avipoxvirus canarypox</taxon>
        <taxon>Canarypox virus</taxon>
    </lineage>
</organism>
<dbReference type="PROSITE" id="PS50297">
    <property type="entry name" value="ANK_REP_REGION"/>
    <property type="match status" value="1"/>
</dbReference>
<feature type="repeat" description="ANK" evidence="3">
    <location>
        <begin position="256"/>
        <end position="288"/>
    </location>
</feature>
<evidence type="ECO:0000313" key="6">
    <source>
        <dbReference type="Proteomes" id="UP000315116"/>
    </source>
</evidence>
<dbReference type="PANTHER" id="PTHR24198:SF165">
    <property type="entry name" value="ANKYRIN REPEAT-CONTAINING PROTEIN-RELATED"/>
    <property type="match status" value="1"/>
</dbReference>
<evidence type="ECO:0000256" key="3">
    <source>
        <dbReference type="PROSITE-ProRule" id="PRU00023"/>
    </source>
</evidence>
<proteinExistence type="predicted"/>
<feature type="repeat" description="ANK" evidence="3">
    <location>
        <begin position="289"/>
        <end position="321"/>
    </location>
</feature>
<dbReference type="InterPro" id="IPR036770">
    <property type="entry name" value="Ankyrin_rpt-contain_sf"/>
</dbReference>
<accession>A0A1V0S8A2</accession>
<dbReference type="SMART" id="SM00248">
    <property type="entry name" value="ANK"/>
    <property type="match status" value="7"/>
</dbReference>
<evidence type="ECO:0000313" key="5">
    <source>
        <dbReference type="EMBL" id="ARF02853.1"/>
    </source>
</evidence>
<evidence type="ECO:0000256" key="2">
    <source>
        <dbReference type="ARBA" id="ARBA00023043"/>
    </source>
</evidence>
<sequence length="513" mass="59225">MSLESLYVSMYIGTDEETINEINLYELPNNKKCYGNNSHSIKEVIQWLKNLNFRYNTSNVIYFFFKPLQQAIEARRLSLLNILIKERFMDVTYIDKYTECTTLHILTAVPDVEYLIMFLNYSSIDITSIKKYVSRANEMLLCKSVYVAIVKEILKGNKILSDTDLINLEEKITNDELEIAKMLIHKGVNINLRDVNGYTALRNSIINRNVKLIKFLLDNNADSRMTYLNSTVFELSVISKRLDIVNLITETCGYNKNSNILYRAVINNNPSMVKLLLDLGLNVNSKTVSKKTPIYNSISTGNIYITKILIDHGADLNIMDNLGNTPLMVSLPYPDIVKLLLENGADTSIMNKHKETVLNKAFIKCYSKVMPMIISYTVLQIHKQGVKDEGNEINNEIMKKNKDLYDIKLECEKEITDLKAIKLNSKYSLDIFLVSDNIQLLAKLVTNDKIAQVNTLSFKNYGNILEKSINKSLKKRKEFEKYFLKINSILTDNKHWYFLPYEIKYNIAQLVYL</sequence>
<dbReference type="SUPFAM" id="SSF48403">
    <property type="entry name" value="Ankyrin repeat"/>
    <property type="match status" value="1"/>
</dbReference>
<gene>
    <name evidence="5" type="primary">SWPV1-294</name>
</gene>
<dbReference type="EMBL" id="KX857216">
    <property type="protein sequence ID" value="ARF02853.1"/>
    <property type="molecule type" value="Genomic_DNA"/>
</dbReference>
<reference evidence="5 6" key="1">
    <citation type="journal article" date="2017" name="BMC Genomics">
        <title>Genomic characterization of two novel pathogenic avipoxviruses isolated from pacific shearwaters (Ardenna spp.).</title>
        <authorList>
            <person name="Sarker S."/>
            <person name="Das S."/>
            <person name="Lavers J.L."/>
            <person name="Hutton I."/>
            <person name="Helbig K."/>
            <person name="Imbery J."/>
            <person name="Upton C."/>
            <person name="Raidal S.R."/>
        </authorList>
    </citation>
    <scope>NUCLEOTIDE SEQUENCE [LARGE SCALE GENOMIC DNA]</scope>
    <source>
        <strain evidence="5 6">SWPV-1</strain>
    </source>
</reference>
<dbReference type="Proteomes" id="UP000315116">
    <property type="component" value="Segment"/>
</dbReference>
<feature type="domain" description="PRANC" evidence="4">
    <location>
        <begin position="425"/>
        <end position="508"/>
    </location>
</feature>
<keyword evidence="2 3" id="KW-0040">ANK repeat</keyword>